<gene>
    <name evidence="6" type="ORF">ACFOY2_49235</name>
</gene>
<comment type="subcellular location">
    <subcellularLocation>
        <location evidence="1">Endomembrane system</location>
        <topology evidence="1">Multi-pass membrane protein</topology>
    </subcellularLocation>
</comment>
<dbReference type="GO" id="GO:0032259">
    <property type="term" value="P:methylation"/>
    <property type="evidence" value="ECO:0007669"/>
    <property type="project" value="UniProtKB-KW"/>
</dbReference>
<dbReference type="Proteomes" id="UP001595851">
    <property type="component" value="Unassembled WGS sequence"/>
</dbReference>
<feature type="transmembrane region" description="Helical" evidence="5">
    <location>
        <begin position="99"/>
        <end position="120"/>
    </location>
</feature>
<feature type="transmembrane region" description="Helical" evidence="5">
    <location>
        <begin position="6"/>
        <end position="23"/>
    </location>
</feature>
<evidence type="ECO:0000256" key="3">
    <source>
        <dbReference type="ARBA" id="ARBA00022989"/>
    </source>
</evidence>
<keyword evidence="6" id="KW-0489">Methyltransferase</keyword>
<evidence type="ECO:0000256" key="1">
    <source>
        <dbReference type="ARBA" id="ARBA00004127"/>
    </source>
</evidence>
<dbReference type="EMBL" id="JBHSBI010000042">
    <property type="protein sequence ID" value="MFC4015273.1"/>
    <property type="molecule type" value="Genomic_DNA"/>
</dbReference>
<evidence type="ECO:0000313" key="6">
    <source>
        <dbReference type="EMBL" id="MFC4015273.1"/>
    </source>
</evidence>
<dbReference type="Pfam" id="PF04191">
    <property type="entry name" value="PEMT"/>
    <property type="match status" value="1"/>
</dbReference>
<dbReference type="InterPro" id="IPR007318">
    <property type="entry name" value="Phopholipid_MeTrfase"/>
</dbReference>
<evidence type="ECO:0000256" key="4">
    <source>
        <dbReference type="ARBA" id="ARBA00023136"/>
    </source>
</evidence>
<evidence type="ECO:0000256" key="5">
    <source>
        <dbReference type="SAM" id="Phobius"/>
    </source>
</evidence>
<accession>A0ABV8GMW7</accession>
<keyword evidence="6" id="KW-0808">Transferase</keyword>
<dbReference type="Gene3D" id="1.20.120.1630">
    <property type="match status" value="1"/>
</dbReference>
<dbReference type="EC" id="2.1.1.-" evidence="6"/>
<comment type="caution">
    <text evidence="6">The sequence shown here is derived from an EMBL/GenBank/DDBJ whole genome shotgun (WGS) entry which is preliminary data.</text>
</comment>
<evidence type="ECO:0000256" key="2">
    <source>
        <dbReference type="ARBA" id="ARBA00022692"/>
    </source>
</evidence>
<keyword evidence="3 5" id="KW-1133">Transmembrane helix</keyword>
<feature type="transmembrane region" description="Helical" evidence="5">
    <location>
        <begin position="126"/>
        <end position="146"/>
    </location>
</feature>
<evidence type="ECO:0000313" key="7">
    <source>
        <dbReference type="Proteomes" id="UP001595851"/>
    </source>
</evidence>
<keyword evidence="2 5" id="KW-0812">Transmembrane</keyword>
<keyword evidence="7" id="KW-1185">Reference proteome</keyword>
<name>A0ABV8GMW7_9ACTN</name>
<organism evidence="6 7">
    <name type="scientific">Nonomuraea purpurea</name>
    <dbReference type="NCBI Taxonomy" id="1849276"/>
    <lineage>
        <taxon>Bacteria</taxon>
        <taxon>Bacillati</taxon>
        <taxon>Actinomycetota</taxon>
        <taxon>Actinomycetes</taxon>
        <taxon>Streptosporangiales</taxon>
        <taxon>Streptosporangiaceae</taxon>
        <taxon>Nonomuraea</taxon>
    </lineage>
</organism>
<protein>
    <submittedName>
        <fullName evidence="6">PEMT/PEM2 family methyltransferase</fullName>
        <ecNumber evidence="6">2.1.1.-</ecNumber>
    </submittedName>
</protein>
<proteinExistence type="predicted"/>
<reference evidence="7" key="1">
    <citation type="journal article" date="2019" name="Int. J. Syst. Evol. Microbiol.">
        <title>The Global Catalogue of Microorganisms (GCM) 10K type strain sequencing project: providing services to taxonomists for standard genome sequencing and annotation.</title>
        <authorList>
            <consortium name="The Broad Institute Genomics Platform"/>
            <consortium name="The Broad Institute Genome Sequencing Center for Infectious Disease"/>
            <person name="Wu L."/>
            <person name="Ma J."/>
        </authorList>
    </citation>
    <scope>NUCLEOTIDE SEQUENCE [LARGE SCALE GENOMIC DNA]</scope>
    <source>
        <strain evidence="7">TBRC 1276</strain>
    </source>
</reference>
<dbReference type="GO" id="GO:0008168">
    <property type="term" value="F:methyltransferase activity"/>
    <property type="evidence" value="ECO:0007669"/>
    <property type="project" value="UniProtKB-KW"/>
</dbReference>
<feature type="transmembrane region" description="Helical" evidence="5">
    <location>
        <begin position="35"/>
        <end position="53"/>
    </location>
</feature>
<feature type="transmembrane region" description="Helical" evidence="5">
    <location>
        <begin position="59"/>
        <end position="78"/>
    </location>
</feature>
<keyword evidence="4 5" id="KW-0472">Membrane</keyword>
<dbReference type="RefSeq" id="WP_379535089.1">
    <property type="nucleotide sequence ID" value="NZ_JBHSBI010000042.1"/>
</dbReference>
<sequence length="240" mass="26119">MKGVTMLASVWRFVIVSVGMSGLRLDGSHRMARTALFVGVLAVYYLAGPLAVTPSVACWYAGAVWILYYGGLSLVLGGPGRRLLIDRFGEARALTIYEIGLGVLFCNQGFAQAVIIYAFGDSFPSAVPLWASFLAGGALMAVGLTCKTWAACTTGLDTYYCHDMFRGSATPGDLVISGPYRYLRNPMYSVGNLHAYGWALWSRSLEGLACAALFQLGIYAFYHLYERPFIRRVYSVAAAH</sequence>